<name>A0A6A5G3U3_CAERE</name>
<feature type="compositionally biased region" description="Low complexity" evidence="1">
    <location>
        <begin position="78"/>
        <end position="91"/>
    </location>
</feature>
<evidence type="ECO:0000313" key="3">
    <source>
        <dbReference type="Proteomes" id="UP000483820"/>
    </source>
</evidence>
<organism evidence="2 3">
    <name type="scientific">Caenorhabditis remanei</name>
    <name type="common">Caenorhabditis vulgaris</name>
    <dbReference type="NCBI Taxonomy" id="31234"/>
    <lineage>
        <taxon>Eukaryota</taxon>
        <taxon>Metazoa</taxon>
        <taxon>Ecdysozoa</taxon>
        <taxon>Nematoda</taxon>
        <taxon>Chromadorea</taxon>
        <taxon>Rhabditida</taxon>
        <taxon>Rhabditina</taxon>
        <taxon>Rhabditomorpha</taxon>
        <taxon>Rhabditoidea</taxon>
        <taxon>Rhabditidae</taxon>
        <taxon>Peloderinae</taxon>
        <taxon>Caenorhabditis</taxon>
    </lineage>
</organism>
<feature type="compositionally biased region" description="Polar residues" evidence="1">
    <location>
        <begin position="92"/>
        <end position="106"/>
    </location>
</feature>
<comment type="caution">
    <text evidence="2">The sequence shown here is derived from an EMBL/GenBank/DDBJ whole genome shotgun (WGS) entry which is preliminary data.</text>
</comment>
<dbReference type="Proteomes" id="UP000483820">
    <property type="component" value="Chromosome X"/>
</dbReference>
<dbReference type="GeneID" id="9817322"/>
<gene>
    <name evidence="2" type="ORF">GCK72_025751</name>
</gene>
<dbReference type="CTD" id="9817322"/>
<evidence type="ECO:0000256" key="1">
    <source>
        <dbReference type="SAM" id="MobiDB-lite"/>
    </source>
</evidence>
<sequence length="197" mass="22461">MKRHRSKSKNSLPPQMDPPLRRLSTPANGALLKNRRPNPKLKTELNIFNSEFNQMNPYMRTPSYLDIEYPPVIPPPISRSYSSPTGSSCSSVTYPSTKSSQSQLISPDSDYETDKMDEEQFTYPSTQGSESQLVSDDFRFETVKLDEEQLEVVRGYMADWAVEKDGKVFSEIRIISFSIAVGSYVQKWMDYNASLGY</sequence>
<reference evidence="2 3" key="1">
    <citation type="submission" date="2019-12" db="EMBL/GenBank/DDBJ databases">
        <title>Chromosome-level assembly of the Caenorhabditis remanei genome.</title>
        <authorList>
            <person name="Teterina A.A."/>
            <person name="Willis J.H."/>
            <person name="Phillips P.C."/>
        </authorList>
    </citation>
    <scope>NUCLEOTIDE SEQUENCE [LARGE SCALE GENOMIC DNA]</scope>
    <source>
        <strain evidence="2 3">PX506</strain>
        <tissue evidence="2">Whole organism</tissue>
    </source>
</reference>
<proteinExistence type="predicted"/>
<dbReference type="KEGG" id="crq:GCK72_025751"/>
<dbReference type="EMBL" id="WUAV01000006">
    <property type="protein sequence ID" value="KAF1749284.1"/>
    <property type="molecule type" value="Genomic_DNA"/>
</dbReference>
<feature type="region of interest" description="Disordered" evidence="1">
    <location>
        <begin position="1"/>
        <end position="38"/>
    </location>
</feature>
<protein>
    <submittedName>
        <fullName evidence="2">Uncharacterized protein</fullName>
    </submittedName>
</protein>
<dbReference type="RefSeq" id="XP_053580030.1">
    <property type="nucleotide sequence ID" value="XM_053736464.1"/>
</dbReference>
<feature type="region of interest" description="Disordered" evidence="1">
    <location>
        <begin position="78"/>
        <end position="114"/>
    </location>
</feature>
<accession>A0A6A5G3U3</accession>
<evidence type="ECO:0000313" key="2">
    <source>
        <dbReference type="EMBL" id="KAF1749284.1"/>
    </source>
</evidence>
<dbReference type="AlphaFoldDB" id="A0A6A5G3U3"/>